<proteinExistence type="predicted"/>
<keyword evidence="1" id="KW-0472">Membrane</keyword>
<keyword evidence="1" id="KW-0812">Transmembrane</keyword>
<dbReference type="InterPro" id="IPR055644">
    <property type="entry name" value="DUF7220"/>
</dbReference>
<feature type="transmembrane region" description="Helical" evidence="1">
    <location>
        <begin position="12"/>
        <end position="36"/>
    </location>
</feature>
<dbReference type="Pfam" id="PF23858">
    <property type="entry name" value="DUF7220"/>
    <property type="match status" value="1"/>
</dbReference>
<protein>
    <submittedName>
        <fullName evidence="2">Uncharacterized protein</fullName>
    </submittedName>
</protein>
<feature type="transmembrane region" description="Helical" evidence="1">
    <location>
        <begin position="42"/>
        <end position="61"/>
    </location>
</feature>
<accession>A0A6J5KIE9</accession>
<reference evidence="2" key="1">
    <citation type="submission" date="2020-04" db="EMBL/GenBank/DDBJ databases">
        <authorList>
            <person name="Chiriac C."/>
            <person name="Salcher M."/>
            <person name="Ghai R."/>
            <person name="Kavagutti S V."/>
        </authorList>
    </citation>
    <scope>NUCLEOTIDE SEQUENCE</scope>
</reference>
<keyword evidence="1" id="KW-1133">Transmembrane helix</keyword>
<evidence type="ECO:0000313" key="2">
    <source>
        <dbReference type="EMBL" id="CAB4121321.1"/>
    </source>
</evidence>
<dbReference type="EMBL" id="LR796145">
    <property type="protein sequence ID" value="CAB4121321.1"/>
    <property type="molecule type" value="Genomic_DNA"/>
</dbReference>
<sequence>MSQSRLGSFIEACINVAIGFWINYFANLLIFPHFGFHISLEANFVMGLIYTVISVVRSYLIRRFFNAKIHKAAMKLAKEM</sequence>
<organism evidence="2">
    <name type="scientific">uncultured Caudovirales phage</name>
    <dbReference type="NCBI Taxonomy" id="2100421"/>
    <lineage>
        <taxon>Viruses</taxon>
        <taxon>Duplodnaviria</taxon>
        <taxon>Heunggongvirae</taxon>
        <taxon>Uroviricota</taxon>
        <taxon>Caudoviricetes</taxon>
        <taxon>Peduoviridae</taxon>
        <taxon>Maltschvirus</taxon>
        <taxon>Maltschvirus maltsch</taxon>
    </lineage>
</organism>
<gene>
    <name evidence="2" type="ORF">UFOVP13_22</name>
</gene>
<name>A0A6J5KIE9_9CAUD</name>
<evidence type="ECO:0000256" key="1">
    <source>
        <dbReference type="SAM" id="Phobius"/>
    </source>
</evidence>